<evidence type="ECO:0000256" key="9">
    <source>
        <dbReference type="RuleBase" id="RU361166"/>
    </source>
</evidence>
<dbReference type="InterPro" id="IPR001701">
    <property type="entry name" value="Glyco_hydro_9"/>
</dbReference>
<feature type="signal peptide" evidence="9">
    <location>
        <begin position="1"/>
        <end position="20"/>
    </location>
</feature>
<evidence type="ECO:0000259" key="10">
    <source>
        <dbReference type="Pfam" id="PF00759"/>
    </source>
</evidence>
<dbReference type="InterPro" id="IPR012341">
    <property type="entry name" value="6hp_glycosidase-like_sf"/>
</dbReference>
<keyword evidence="5 8" id="KW-0119">Carbohydrate metabolism</keyword>
<dbReference type="AlphaFoldDB" id="A0AAV8TYP2"/>
<dbReference type="EMBL" id="JAIWQS010000002">
    <property type="protein sequence ID" value="KAJ8772122.1"/>
    <property type="molecule type" value="Genomic_DNA"/>
</dbReference>
<evidence type="ECO:0000256" key="5">
    <source>
        <dbReference type="ARBA" id="ARBA00023277"/>
    </source>
</evidence>
<evidence type="ECO:0000256" key="8">
    <source>
        <dbReference type="PROSITE-ProRule" id="PRU10059"/>
    </source>
</evidence>
<evidence type="ECO:0000256" key="6">
    <source>
        <dbReference type="ARBA" id="ARBA00023295"/>
    </source>
</evidence>
<dbReference type="GO" id="GO:0030245">
    <property type="term" value="P:cellulose catabolic process"/>
    <property type="evidence" value="ECO:0007669"/>
    <property type="project" value="UniProtKB-KW"/>
</dbReference>
<dbReference type="InterPro" id="IPR018221">
    <property type="entry name" value="Glyco_hydro_9_His_AS"/>
</dbReference>
<evidence type="ECO:0000256" key="1">
    <source>
        <dbReference type="ARBA" id="ARBA00000966"/>
    </source>
</evidence>
<feature type="chain" id="PRO_5043091022" description="Endoglucanase" evidence="9">
    <location>
        <begin position="21"/>
        <end position="488"/>
    </location>
</feature>
<dbReference type="EC" id="3.2.1.4" evidence="9"/>
<keyword evidence="6 8" id="KW-0326">Glycosidase</keyword>
<keyword evidence="9" id="KW-0732">Signal</keyword>
<feature type="domain" description="Glycoside hydrolase family 9" evidence="10">
    <location>
        <begin position="26"/>
        <end position="477"/>
    </location>
</feature>
<evidence type="ECO:0000256" key="2">
    <source>
        <dbReference type="ARBA" id="ARBA00007072"/>
    </source>
</evidence>
<evidence type="ECO:0000256" key="7">
    <source>
        <dbReference type="ARBA" id="ARBA00023326"/>
    </source>
</evidence>
<comment type="catalytic activity">
    <reaction evidence="1 9">
        <text>Endohydrolysis of (1-&gt;4)-beta-D-glucosidic linkages in cellulose, lichenin and cereal beta-D-glucans.</text>
        <dbReference type="EC" id="3.2.1.4"/>
    </reaction>
</comment>
<protein>
    <recommendedName>
        <fullName evidence="9">Endoglucanase</fullName>
        <ecNumber evidence="9">3.2.1.4</ecNumber>
    </recommendedName>
</protein>
<keyword evidence="12" id="KW-1185">Reference proteome</keyword>
<evidence type="ECO:0000313" key="12">
    <source>
        <dbReference type="Proteomes" id="UP001159364"/>
    </source>
</evidence>
<keyword evidence="7 8" id="KW-0624">Polysaccharide degradation</keyword>
<dbReference type="SUPFAM" id="SSF48208">
    <property type="entry name" value="Six-hairpin glycosidases"/>
    <property type="match status" value="1"/>
</dbReference>
<comment type="caution">
    <text evidence="11">The sequence shown here is derived from an EMBL/GenBank/DDBJ whole genome shotgun (WGS) entry which is preliminary data.</text>
</comment>
<dbReference type="Gene3D" id="1.50.10.10">
    <property type="match status" value="1"/>
</dbReference>
<dbReference type="PROSITE" id="PS00592">
    <property type="entry name" value="GH9_2"/>
    <property type="match status" value="1"/>
</dbReference>
<gene>
    <name evidence="11" type="ORF">K2173_027299</name>
</gene>
<feature type="active site" evidence="8">
    <location>
        <position position="404"/>
    </location>
</feature>
<dbReference type="PANTHER" id="PTHR22298">
    <property type="entry name" value="ENDO-1,4-BETA-GLUCANASE"/>
    <property type="match status" value="1"/>
</dbReference>
<organism evidence="11 12">
    <name type="scientific">Erythroxylum novogranatense</name>
    <dbReference type="NCBI Taxonomy" id="1862640"/>
    <lineage>
        <taxon>Eukaryota</taxon>
        <taxon>Viridiplantae</taxon>
        <taxon>Streptophyta</taxon>
        <taxon>Embryophyta</taxon>
        <taxon>Tracheophyta</taxon>
        <taxon>Spermatophyta</taxon>
        <taxon>Magnoliopsida</taxon>
        <taxon>eudicotyledons</taxon>
        <taxon>Gunneridae</taxon>
        <taxon>Pentapetalae</taxon>
        <taxon>rosids</taxon>
        <taxon>fabids</taxon>
        <taxon>Malpighiales</taxon>
        <taxon>Erythroxylaceae</taxon>
        <taxon>Erythroxylum</taxon>
    </lineage>
</organism>
<evidence type="ECO:0000256" key="4">
    <source>
        <dbReference type="ARBA" id="ARBA00023001"/>
    </source>
</evidence>
<dbReference type="FunFam" id="1.50.10.10:FF:000020">
    <property type="entry name" value="Endoglucanase"/>
    <property type="match status" value="1"/>
</dbReference>
<reference evidence="11 12" key="1">
    <citation type="submission" date="2021-09" db="EMBL/GenBank/DDBJ databases">
        <title>Genomic insights and catalytic innovation underlie evolution of tropane alkaloids biosynthesis.</title>
        <authorList>
            <person name="Wang Y.-J."/>
            <person name="Tian T."/>
            <person name="Huang J.-P."/>
            <person name="Huang S.-X."/>
        </authorList>
    </citation>
    <scope>NUCLEOTIDE SEQUENCE [LARGE SCALE GENOMIC DNA]</scope>
    <source>
        <strain evidence="11">KIB-2018</strain>
        <tissue evidence="11">Leaf</tissue>
    </source>
</reference>
<dbReference type="Pfam" id="PF00759">
    <property type="entry name" value="Glyco_hydro_9"/>
    <property type="match status" value="1"/>
</dbReference>
<keyword evidence="3 8" id="KW-0378">Hydrolase</keyword>
<evidence type="ECO:0000313" key="11">
    <source>
        <dbReference type="EMBL" id="KAJ8772122.1"/>
    </source>
</evidence>
<dbReference type="InterPro" id="IPR008928">
    <property type="entry name" value="6-hairpin_glycosidase_sf"/>
</dbReference>
<comment type="similarity">
    <text evidence="2 8 9">Belongs to the glycosyl hydrolase 9 (cellulase E) family.</text>
</comment>
<proteinExistence type="inferred from homology"/>
<name>A0AAV8TYP2_9ROSI</name>
<sequence length="488" mass="54190">MGHKCVTLLILFLGLIGVRGTSKVDYGEALSKCILFFEGQRSGKLPSTQRMSWRKDSGLKDGSDISMNLVGGYYDAGDNVKFNFPMAFTTAMLAWSLVEFGKYMGSDYGHAEDALRWGTDYLLKATNIPGTVVAVVGDPNRDHSCWERPEDMDTLRTSYVVNRTHPGSEVSAEIAAALAAASIVFRETDKTYSDHLVARALQVFAFADRHQGSYKASVGEAACPFYCDYNGYWDELVWGATWLYKATEDSKYWNYVTTNTKFLKPLYSRHINGMEHKTAFSSGEFGWDAKDAGINVLVAKILKRNPGAEQFIQKADDLVCSVLPESPTKSVTYSPGGLLFKSGSSNMQHVTSLSFLLLVYASFLRHANRAVYCGNVAVDYILGKNPQGMSYMVGYGNKFPQRIHHRASSLPSVDDHRDQFGCHDGNSFIFTKNPNKNVLIGAIVGGPDENDKYIDDRLNVSQSEPATYMNAPLVGVLAFFKESTKYYY</sequence>
<evidence type="ECO:0000256" key="3">
    <source>
        <dbReference type="ARBA" id="ARBA00022801"/>
    </source>
</evidence>
<dbReference type="Proteomes" id="UP001159364">
    <property type="component" value="Linkage Group LG02"/>
</dbReference>
<dbReference type="GO" id="GO:0008810">
    <property type="term" value="F:cellulase activity"/>
    <property type="evidence" value="ECO:0007669"/>
    <property type="project" value="UniProtKB-EC"/>
</dbReference>
<keyword evidence="4 9" id="KW-0136">Cellulose degradation</keyword>
<accession>A0AAV8TYP2</accession>